<evidence type="ECO:0000256" key="1">
    <source>
        <dbReference type="SAM" id="MobiDB-lite"/>
    </source>
</evidence>
<evidence type="ECO:0000313" key="2">
    <source>
        <dbReference type="EMBL" id="RDX73967.1"/>
    </source>
</evidence>
<reference evidence="2" key="1">
    <citation type="submission" date="2018-05" db="EMBL/GenBank/DDBJ databases">
        <title>Draft genome of Mucuna pruriens seed.</title>
        <authorList>
            <person name="Nnadi N.E."/>
            <person name="Vos R."/>
            <person name="Hasami M.H."/>
            <person name="Devisetty U.K."/>
            <person name="Aguiy J.C."/>
        </authorList>
    </citation>
    <scope>NUCLEOTIDE SEQUENCE [LARGE SCALE GENOMIC DNA]</scope>
    <source>
        <strain evidence="2">JCA_2017</strain>
    </source>
</reference>
<feature type="region of interest" description="Disordered" evidence="1">
    <location>
        <begin position="1"/>
        <end position="67"/>
    </location>
</feature>
<organism evidence="2 3">
    <name type="scientific">Mucuna pruriens</name>
    <name type="common">Velvet bean</name>
    <name type="synonym">Dolichos pruriens</name>
    <dbReference type="NCBI Taxonomy" id="157652"/>
    <lineage>
        <taxon>Eukaryota</taxon>
        <taxon>Viridiplantae</taxon>
        <taxon>Streptophyta</taxon>
        <taxon>Embryophyta</taxon>
        <taxon>Tracheophyta</taxon>
        <taxon>Spermatophyta</taxon>
        <taxon>Magnoliopsida</taxon>
        <taxon>eudicotyledons</taxon>
        <taxon>Gunneridae</taxon>
        <taxon>Pentapetalae</taxon>
        <taxon>rosids</taxon>
        <taxon>fabids</taxon>
        <taxon>Fabales</taxon>
        <taxon>Fabaceae</taxon>
        <taxon>Papilionoideae</taxon>
        <taxon>50 kb inversion clade</taxon>
        <taxon>NPAAA clade</taxon>
        <taxon>indigoferoid/millettioid clade</taxon>
        <taxon>Phaseoleae</taxon>
        <taxon>Mucuna</taxon>
    </lineage>
</organism>
<protein>
    <submittedName>
        <fullName evidence="2">Uncharacterized protein</fullName>
    </submittedName>
</protein>
<proteinExistence type="predicted"/>
<evidence type="ECO:0000313" key="3">
    <source>
        <dbReference type="Proteomes" id="UP000257109"/>
    </source>
</evidence>
<dbReference type="EMBL" id="QJKJ01010339">
    <property type="protein sequence ID" value="RDX73967.1"/>
    <property type="molecule type" value="Genomic_DNA"/>
</dbReference>
<accession>A0A371F6T6</accession>
<feature type="compositionally biased region" description="Basic and acidic residues" evidence="1">
    <location>
        <begin position="51"/>
        <end position="67"/>
    </location>
</feature>
<dbReference type="Proteomes" id="UP000257109">
    <property type="component" value="Unassembled WGS sequence"/>
</dbReference>
<name>A0A371F6T6_MUCPR</name>
<sequence length="67" mass="7606">MSCVSSISLRGKSPQQDERRRNVGEHNKDKGNIKNRDRSQSGQVTPPQGNYHHDCRSRSNGEDVKSR</sequence>
<gene>
    <name evidence="2" type="ORF">CR513_46347</name>
</gene>
<feature type="non-terminal residue" evidence="2">
    <location>
        <position position="1"/>
    </location>
</feature>
<dbReference type="AlphaFoldDB" id="A0A371F6T6"/>
<comment type="caution">
    <text evidence="2">The sequence shown here is derived from an EMBL/GenBank/DDBJ whole genome shotgun (WGS) entry which is preliminary data.</text>
</comment>
<keyword evidence="3" id="KW-1185">Reference proteome</keyword>
<feature type="compositionally biased region" description="Basic and acidic residues" evidence="1">
    <location>
        <begin position="15"/>
        <end position="39"/>
    </location>
</feature>